<dbReference type="EMBL" id="CP013244">
    <property type="protein sequence ID" value="ANP44964.1"/>
    <property type="molecule type" value="Genomic_DNA"/>
</dbReference>
<dbReference type="KEGG" id="cbot:ATE48_03005"/>
<proteinExistence type="inferred from homology"/>
<dbReference type="GO" id="GO:0030694">
    <property type="term" value="C:bacterial-type flagellum basal body, rod"/>
    <property type="evidence" value="ECO:0007669"/>
    <property type="project" value="InterPro"/>
</dbReference>
<dbReference type="GO" id="GO:0071973">
    <property type="term" value="P:bacterial-type flagellum-dependent cell motility"/>
    <property type="evidence" value="ECO:0007669"/>
    <property type="project" value="InterPro"/>
</dbReference>
<dbReference type="AlphaFoldDB" id="A0A1B1AEH3"/>
<evidence type="ECO:0000313" key="9">
    <source>
        <dbReference type="Proteomes" id="UP000092498"/>
    </source>
</evidence>
<dbReference type="Proteomes" id="UP000092498">
    <property type="component" value="Chromosome"/>
</dbReference>
<dbReference type="STRING" id="1759059.ATE48_03005"/>
<protein>
    <recommendedName>
        <fullName evidence="3 6">Flagellar basal body rod protein FlgB</fullName>
    </recommendedName>
</protein>
<evidence type="ECO:0000256" key="6">
    <source>
        <dbReference type="PIRNR" id="PIRNR002889"/>
    </source>
</evidence>
<keyword evidence="9" id="KW-1185">Reference proteome</keyword>
<dbReference type="OrthoDB" id="9788334at2"/>
<comment type="subunit">
    <text evidence="6">The basal body constitutes a major portion of the flagellar organelle and consists of a number of rings mounted on a central rod.</text>
</comment>
<evidence type="ECO:0000256" key="1">
    <source>
        <dbReference type="ARBA" id="ARBA00004117"/>
    </source>
</evidence>
<dbReference type="FunCoup" id="A0A1B1AEH3">
    <property type="interactions" value="63"/>
</dbReference>
<gene>
    <name evidence="8" type="ORF">ATE48_03005</name>
</gene>
<comment type="subcellular location">
    <subcellularLocation>
        <location evidence="1 6">Bacterial flagellum basal body</location>
    </subcellularLocation>
</comment>
<comment type="function">
    <text evidence="5 6">Structural component of flagellum, the bacterial motility apparatus. Part of the rod structure of flagellar basal body.</text>
</comment>
<dbReference type="Pfam" id="PF00460">
    <property type="entry name" value="Flg_bb_rod"/>
    <property type="match status" value="1"/>
</dbReference>
<evidence type="ECO:0000256" key="4">
    <source>
        <dbReference type="ARBA" id="ARBA00023143"/>
    </source>
</evidence>
<feature type="domain" description="Flagellar basal body rod protein N-terminal" evidence="7">
    <location>
        <begin position="16"/>
        <end position="39"/>
    </location>
</feature>
<organism evidence="8 9">
    <name type="scientific">Candidatus Viadribacter manganicus</name>
    <dbReference type="NCBI Taxonomy" id="1759059"/>
    <lineage>
        <taxon>Bacteria</taxon>
        <taxon>Pseudomonadati</taxon>
        <taxon>Pseudomonadota</taxon>
        <taxon>Alphaproteobacteria</taxon>
        <taxon>Hyphomonadales</taxon>
        <taxon>Hyphomonadaceae</taxon>
        <taxon>Candidatus Viadribacter</taxon>
    </lineage>
</organism>
<evidence type="ECO:0000259" key="7">
    <source>
        <dbReference type="Pfam" id="PF00460"/>
    </source>
</evidence>
<comment type="similarity">
    <text evidence="2 6">Belongs to the flagella basal body rod proteins family.</text>
</comment>
<dbReference type="RefSeq" id="WP_066767664.1">
    <property type="nucleotide sequence ID" value="NZ_CP013244.1"/>
</dbReference>
<evidence type="ECO:0000256" key="2">
    <source>
        <dbReference type="ARBA" id="ARBA00009677"/>
    </source>
</evidence>
<dbReference type="InterPro" id="IPR001444">
    <property type="entry name" value="Flag_bb_rod_N"/>
</dbReference>
<name>A0A1B1AEH3_9PROT</name>
<dbReference type="InterPro" id="IPR006300">
    <property type="entry name" value="FlgB"/>
</dbReference>
<sequence length="138" mass="14675">MDLANTPFFGLLRARLDNLSERQRLISENIANASTPGYRPRDVDTSGFERMVAAASSGHGGVTIARTNAGHMSPNGAGSGGANIITRDDSETTIDGNAVVLEEQMARAAQTRMDFETGIALYQKGLELVRLAARAPGR</sequence>
<keyword evidence="4 6" id="KW-0975">Bacterial flagellum</keyword>
<accession>A0A1B1AEH3</accession>
<dbReference type="PIRSF" id="PIRSF002889">
    <property type="entry name" value="Rod_FlgB"/>
    <property type="match status" value="1"/>
</dbReference>
<evidence type="ECO:0000256" key="3">
    <source>
        <dbReference type="ARBA" id="ARBA00014376"/>
    </source>
</evidence>
<reference evidence="8 9" key="1">
    <citation type="submission" date="2015-11" db="EMBL/GenBank/DDBJ databases">
        <title>Whole-Genome Sequence of Candidatus Oderbacter manganicum from the National Park Lower Oder Valley, Germany.</title>
        <authorList>
            <person name="Braun B."/>
            <person name="Liere K."/>
            <person name="Szewzyk U."/>
        </authorList>
    </citation>
    <scope>NUCLEOTIDE SEQUENCE [LARGE SCALE GENOMIC DNA]</scope>
    <source>
        <strain evidence="8 9">OTSz_A_272</strain>
    </source>
</reference>
<evidence type="ECO:0000256" key="5">
    <source>
        <dbReference type="ARBA" id="ARBA00024934"/>
    </source>
</evidence>
<dbReference type="InParanoid" id="A0A1B1AEH3"/>
<evidence type="ECO:0000313" key="8">
    <source>
        <dbReference type="EMBL" id="ANP44964.1"/>
    </source>
</evidence>
<dbReference type="NCBIfam" id="TIGR01396">
    <property type="entry name" value="FlgB"/>
    <property type="match status" value="1"/>
</dbReference>